<dbReference type="PANTHER" id="PTHR12147:SF26">
    <property type="entry name" value="PEPTIDASE M28 DOMAIN-CONTAINING PROTEIN"/>
    <property type="match status" value="1"/>
</dbReference>
<dbReference type="RefSeq" id="WP_021320144.1">
    <property type="nucleotide sequence ID" value="NZ_AUWY01000136.1"/>
</dbReference>
<dbReference type="STRING" id="1346791.M529_23505"/>
<dbReference type="SUPFAM" id="SSF49265">
    <property type="entry name" value="Fibronectin type III"/>
    <property type="match status" value="1"/>
</dbReference>
<name>T0K8M8_9SPHN</name>
<evidence type="ECO:0000313" key="7">
    <source>
        <dbReference type="Proteomes" id="UP000015523"/>
    </source>
</evidence>
<dbReference type="Pfam" id="PF04389">
    <property type="entry name" value="Peptidase_M28"/>
    <property type="match status" value="1"/>
</dbReference>
<dbReference type="InterPro" id="IPR013783">
    <property type="entry name" value="Ig-like_fold"/>
</dbReference>
<evidence type="ECO:0000256" key="4">
    <source>
        <dbReference type="SAM" id="SignalP"/>
    </source>
</evidence>
<keyword evidence="2" id="KW-0964">Secreted</keyword>
<keyword evidence="3" id="KW-0645">Protease</keyword>
<feature type="chain" id="PRO_5004565804" description="Peptidase M28 domain-containing protein" evidence="4">
    <location>
        <begin position="20"/>
        <end position="443"/>
    </location>
</feature>
<keyword evidence="3" id="KW-0378">Hydrolase</keyword>
<dbReference type="Gene3D" id="2.60.40.10">
    <property type="entry name" value="Immunoglobulins"/>
    <property type="match status" value="1"/>
</dbReference>
<dbReference type="GO" id="GO:0008235">
    <property type="term" value="F:metalloexopeptidase activity"/>
    <property type="evidence" value="ECO:0007669"/>
    <property type="project" value="InterPro"/>
</dbReference>
<gene>
    <name evidence="6" type="ORF">M529_23505</name>
</gene>
<organism evidence="6 7">
    <name type="scientific">Sphingobium ummariense RL-3</name>
    <dbReference type="NCBI Taxonomy" id="1346791"/>
    <lineage>
        <taxon>Bacteria</taxon>
        <taxon>Pseudomonadati</taxon>
        <taxon>Pseudomonadota</taxon>
        <taxon>Alphaproteobacteria</taxon>
        <taxon>Sphingomonadales</taxon>
        <taxon>Sphingomonadaceae</taxon>
        <taxon>Sphingobium</taxon>
    </lineage>
</organism>
<dbReference type="SUPFAM" id="SSF53187">
    <property type="entry name" value="Zn-dependent exopeptidases"/>
    <property type="match status" value="1"/>
</dbReference>
<feature type="domain" description="Peptidase M28" evidence="5">
    <location>
        <begin position="99"/>
        <end position="302"/>
    </location>
</feature>
<dbReference type="CDD" id="cd00063">
    <property type="entry name" value="FN3"/>
    <property type="match status" value="1"/>
</dbReference>
<dbReference type="AlphaFoldDB" id="T0K8M8"/>
<comment type="subcellular location">
    <subcellularLocation>
        <location evidence="1">Secreted</location>
    </subcellularLocation>
</comment>
<dbReference type="GO" id="GO:0005576">
    <property type="term" value="C:extracellular region"/>
    <property type="evidence" value="ECO:0007669"/>
    <property type="project" value="UniProtKB-SubCell"/>
</dbReference>
<dbReference type="PATRIC" id="fig|1346791.3.peg.4541"/>
<dbReference type="GO" id="GO:0006508">
    <property type="term" value="P:proteolysis"/>
    <property type="evidence" value="ECO:0007669"/>
    <property type="project" value="InterPro"/>
</dbReference>
<dbReference type="PANTHER" id="PTHR12147">
    <property type="entry name" value="METALLOPEPTIDASE M28 FAMILY MEMBER"/>
    <property type="match status" value="1"/>
</dbReference>
<evidence type="ECO:0000313" key="6">
    <source>
        <dbReference type="EMBL" id="EQB29748.1"/>
    </source>
</evidence>
<feature type="signal peptide" evidence="4">
    <location>
        <begin position="1"/>
        <end position="19"/>
    </location>
</feature>
<evidence type="ECO:0000256" key="2">
    <source>
        <dbReference type="ARBA" id="ARBA00022525"/>
    </source>
</evidence>
<sequence length="443" mass="47088">MRSSYLPLAALSLSTTAQAQEMPSAARLKADVEKLVSFGTRHSLSDANDSKRGIGAARRWFHSELDKTSKACGNCIQTSMIERVFTNERAPKGANIVDVLGIQPGADPNRVVIVMGHIDSRVTDVMNTTSDAPGANDDGSGTALVLEAARILSKEKFNATIVYAALSGEEQGLLGGRLLADTAKQRGWVVSAVLNNDIVGNTRRADGTVVADRVRVFSEGIEAAAPIETQLARRASGSEDDSPSRTLAKTVRSVAKTIPNGLDVLAVRRPDRFGRGGDHTPFLEAGYPAVRFSVGIEDFAAQHQDLRPGFGDTVDKMDFPYLAKVTAINVATLRRLATAPAAPETVTLAPAYTPGAPGESNFGRVVIGAKVSWKPVDGATGYRVYWKRADQYEWSNHVDVSGAQTTETTVKGVIVDDNFLGVAALGANGAESIVTFGGIPPRR</sequence>
<protein>
    <recommendedName>
        <fullName evidence="5">Peptidase M28 domain-containing protein</fullName>
    </recommendedName>
</protein>
<dbReference type="OrthoDB" id="9787436at2"/>
<evidence type="ECO:0000256" key="1">
    <source>
        <dbReference type="ARBA" id="ARBA00004613"/>
    </source>
</evidence>
<proteinExistence type="predicted"/>
<accession>T0K8M8</accession>
<keyword evidence="3" id="KW-0482">Metalloprotease</keyword>
<reference evidence="6 7" key="1">
    <citation type="journal article" date="2013" name="Genome Announc.">
        <title>Draft Genome Sequence of Sphingobium ummariense Strain RL-3, a Hexachlorocyclohexane-Degrading Bacterium.</title>
        <authorList>
            <person name="Kohli P."/>
            <person name="Dua A."/>
            <person name="Sangwan N."/>
            <person name="Oldach P."/>
            <person name="Khurana J.P."/>
            <person name="Lal R."/>
        </authorList>
    </citation>
    <scope>NUCLEOTIDE SEQUENCE [LARGE SCALE GENOMIC DNA]</scope>
    <source>
        <strain evidence="6 7">RL-3</strain>
    </source>
</reference>
<dbReference type="EMBL" id="AUWY01000136">
    <property type="protein sequence ID" value="EQB29748.1"/>
    <property type="molecule type" value="Genomic_DNA"/>
</dbReference>
<dbReference type="Proteomes" id="UP000015523">
    <property type="component" value="Unassembled WGS sequence"/>
</dbReference>
<dbReference type="eggNOG" id="COG2234">
    <property type="taxonomic scope" value="Bacteria"/>
</dbReference>
<dbReference type="InterPro" id="IPR003961">
    <property type="entry name" value="FN3_dom"/>
</dbReference>
<dbReference type="InterPro" id="IPR036116">
    <property type="entry name" value="FN3_sf"/>
</dbReference>
<comment type="caution">
    <text evidence="6">The sequence shown here is derived from an EMBL/GenBank/DDBJ whole genome shotgun (WGS) entry which is preliminary data.</text>
</comment>
<dbReference type="InterPro" id="IPR007484">
    <property type="entry name" value="Peptidase_M28"/>
</dbReference>
<keyword evidence="4" id="KW-0732">Signal</keyword>
<evidence type="ECO:0000259" key="5">
    <source>
        <dbReference type="Pfam" id="PF04389"/>
    </source>
</evidence>
<dbReference type="InterPro" id="IPR045175">
    <property type="entry name" value="M28_fam"/>
</dbReference>
<keyword evidence="7" id="KW-1185">Reference proteome</keyword>
<evidence type="ECO:0000256" key="3">
    <source>
        <dbReference type="ARBA" id="ARBA00023049"/>
    </source>
</evidence>
<dbReference type="Gene3D" id="3.40.630.10">
    <property type="entry name" value="Zn peptidases"/>
    <property type="match status" value="1"/>
</dbReference>